<accession>A0A2C9CS55</accession>
<dbReference type="Proteomes" id="UP000220034">
    <property type="component" value="Unassembled WGS sequence"/>
</dbReference>
<dbReference type="Pfam" id="PF01321">
    <property type="entry name" value="Creatinase_N"/>
    <property type="match status" value="1"/>
</dbReference>
<dbReference type="InterPro" id="IPR029149">
    <property type="entry name" value="Creatin/AminoP/Spt16_N"/>
</dbReference>
<feature type="domain" description="Creatinase N-terminal" evidence="2">
    <location>
        <begin position="11"/>
        <end position="144"/>
    </location>
</feature>
<dbReference type="CDD" id="cd01066">
    <property type="entry name" value="APP_MetAP"/>
    <property type="match status" value="1"/>
</dbReference>
<dbReference type="RefSeq" id="WP_097929739.1">
    <property type="nucleotide sequence ID" value="NZ_OCTN01000003.1"/>
</dbReference>
<dbReference type="AlphaFoldDB" id="A0A2C9CS55"/>
<dbReference type="SUPFAM" id="SSF55920">
    <property type="entry name" value="Creatinase/aminopeptidase"/>
    <property type="match status" value="1"/>
</dbReference>
<evidence type="ECO:0000313" key="3">
    <source>
        <dbReference type="EMBL" id="SOH94186.1"/>
    </source>
</evidence>
<organism evidence="3 4">
    <name type="scientific">Pontivivens marinum</name>
    <dbReference type="NCBI Taxonomy" id="1690039"/>
    <lineage>
        <taxon>Bacteria</taxon>
        <taxon>Pseudomonadati</taxon>
        <taxon>Pseudomonadota</taxon>
        <taxon>Alphaproteobacteria</taxon>
        <taxon>Rhodobacterales</taxon>
        <taxon>Paracoccaceae</taxon>
        <taxon>Pontivivens</taxon>
    </lineage>
</organism>
<reference evidence="4" key="1">
    <citation type="submission" date="2017-09" db="EMBL/GenBank/DDBJ databases">
        <authorList>
            <person name="Varghese N."/>
            <person name="Submissions S."/>
        </authorList>
    </citation>
    <scope>NUCLEOTIDE SEQUENCE [LARGE SCALE GENOMIC DNA]</scope>
    <source>
        <strain evidence="4">C7</strain>
    </source>
</reference>
<dbReference type="Gene3D" id="3.40.350.10">
    <property type="entry name" value="Creatinase/prolidase N-terminal domain"/>
    <property type="match status" value="1"/>
</dbReference>
<dbReference type="InterPro" id="IPR000587">
    <property type="entry name" value="Creatinase_N"/>
</dbReference>
<dbReference type="InterPro" id="IPR000994">
    <property type="entry name" value="Pept_M24"/>
</dbReference>
<proteinExistence type="predicted"/>
<dbReference type="SUPFAM" id="SSF53092">
    <property type="entry name" value="Creatinase/prolidase N-terminal domain"/>
    <property type="match status" value="1"/>
</dbReference>
<dbReference type="PANTHER" id="PTHR46112">
    <property type="entry name" value="AMINOPEPTIDASE"/>
    <property type="match status" value="1"/>
</dbReference>
<keyword evidence="4" id="KW-1185">Reference proteome</keyword>
<protein>
    <submittedName>
        <fullName evidence="3">Xaa-Pro dipeptidase</fullName>
    </submittedName>
</protein>
<sequence length="375" mass="40344">MIFEASEYSARRARLDAAMQARGLDAVLLFAPDSQLWLTGYDTFGFCFFQCLIYANGQTHLLTRSADLRQAQLTSDITDIRIWTDGKDDPATMLADWVAELGLTGSIGVETETHGLTAASGMRVFARLPDLVEASDMVPALRLIKSEAEITCVRRAATLCDDAFEAALPLIKPGADEGDILAAMQGAVFAGGGDYAGNSFIIGSGERALLCRYASGRRTLDARDQLTLEWAGVSSQYHVAAMQTVVVGDPRPRHAELHSAAREALLACEAAMVTGAQMRDVFAAHADVLDRVGLGAHRLNACGYSLGARYAPSWMDPQMFHAGAETVIAPGMVFFLHMILMDSETGTAMTLGRTSLTTAEGAQPLSRLPLEMFVK</sequence>
<dbReference type="EMBL" id="OCTN01000003">
    <property type="protein sequence ID" value="SOH94186.1"/>
    <property type="molecule type" value="Genomic_DNA"/>
</dbReference>
<dbReference type="Gene3D" id="3.90.230.10">
    <property type="entry name" value="Creatinase/methionine aminopeptidase superfamily"/>
    <property type="match status" value="1"/>
</dbReference>
<evidence type="ECO:0000259" key="1">
    <source>
        <dbReference type="Pfam" id="PF00557"/>
    </source>
</evidence>
<evidence type="ECO:0000259" key="2">
    <source>
        <dbReference type="Pfam" id="PF01321"/>
    </source>
</evidence>
<dbReference type="Pfam" id="PF00557">
    <property type="entry name" value="Peptidase_M24"/>
    <property type="match status" value="1"/>
</dbReference>
<dbReference type="InterPro" id="IPR036005">
    <property type="entry name" value="Creatinase/aminopeptidase-like"/>
</dbReference>
<name>A0A2C9CS55_9RHOB</name>
<dbReference type="PANTHER" id="PTHR46112:SF2">
    <property type="entry name" value="XAA-PRO AMINOPEPTIDASE P-RELATED"/>
    <property type="match status" value="1"/>
</dbReference>
<evidence type="ECO:0000313" key="4">
    <source>
        <dbReference type="Proteomes" id="UP000220034"/>
    </source>
</evidence>
<dbReference type="InterPro" id="IPR050659">
    <property type="entry name" value="Peptidase_M24B"/>
</dbReference>
<dbReference type="OrthoDB" id="8286321at2"/>
<gene>
    <name evidence="3" type="ORF">SAMN06273572_103215</name>
</gene>
<feature type="domain" description="Peptidase M24" evidence="1">
    <location>
        <begin position="152"/>
        <end position="341"/>
    </location>
</feature>